<accession>A0ABR4IYF4</accession>
<evidence type="ECO:0000256" key="1">
    <source>
        <dbReference type="SAM" id="SignalP"/>
    </source>
</evidence>
<proteinExistence type="predicted"/>
<dbReference type="Proteomes" id="UP001610446">
    <property type="component" value="Unassembled WGS sequence"/>
</dbReference>
<dbReference type="EMBL" id="JBFXLU010000253">
    <property type="protein sequence ID" value="KAL2832809.1"/>
    <property type="molecule type" value="Genomic_DNA"/>
</dbReference>
<name>A0ABR4IYF4_9EURO</name>
<evidence type="ECO:0000313" key="2">
    <source>
        <dbReference type="EMBL" id="KAL2832809.1"/>
    </source>
</evidence>
<comment type="caution">
    <text evidence="2">The sequence shown here is derived from an EMBL/GenBank/DDBJ whole genome shotgun (WGS) entry which is preliminary data.</text>
</comment>
<protein>
    <recommendedName>
        <fullName evidence="4">Secreted protein</fullName>
    </recommendedName>
</protein>
<keyword evidence="3" id="KW-1185">Reference proteome</keyword>
<sequence>MPAFMIMRIAVKLLAIPSVYSHLIVSVSSACHTFPFSALGTGLPPPPDSQVPSSSLKHLFMYPSYALFSFPFSDVPSRTVLTAAMMRITMSRYYTVTKMFNSESWRQLSCRVVLRLALAS</sequence>
<keyword evidence="1" id="KW-0732">Signal</keyword>
<reference evidence="2 3" key="1">
    <citation type="submission" date="2024-07" db="EMBL/GenBank/DDBJ databases">
        <title>Section-level genome sequencing and comparative genomics of Aspergillus sections Usti and Cavernicolus.</title>
        <authorList>
            <consortium name="Lawrence Berkeley National Laboratory"/>
            <person name="Nybo J.L."/>
            <person name="Vesth T.C."/>
            <person name="Theobald S."/>
            <person name="Frisvad J.C."/>
            <person name="Larsen T.O."/>
            <person name="Kjaerboelling I."/>
            <person name="Rothschild-Mancinelli K."/>
            <person name="Lyhne E.K."/>
            <person name="Kogle M.E."/>
            <person name="Barry K."/>
            <person name="Clum A."/>
            <person name="Na H."/>
            <person name="Ledsgaard L."/>
            <person name="Lin J."/>
            <person name="Lipzen A."/>
            <person name="Kuo A."/>
            <person name="Riley R."/>
            <person name="Mondo S."/>
            <person name="Labutti K."/>
            <person name="Haridas S."/>
            <person name="Pangalinan J."/>
            <person name="Salamov A.A."/>
            <person name="Simmons B.A."/>
            <person name="Magnuson J.K."/>
            <person name="Chen J."/>
            <person name="Drula E."/>
            <person name="Henrissat B."/>
            <person name="Wiebenga A."/>
            <person name="Lubbers R.J."/>
            <person name="Gomes A.C."/>
            <person name="Makela M.R."/>
            <person name="Stajich J."/>
            <person name="Grigoriev I.V."/>
            <person name="Mortensen U.H."/>
            <person name="De Vries R.P."/>
            <person name="Baker S.E."/>
            <person name="Andersen M.R."/>
        </authorList>
    </citation>
    <scope>NUCLEOTIDE SEQUENCE [LARGE SCALE GENOMIC DNA]</scope>
    <source>
        <strain evidence="2 3">CBS 123904</strain>
    </source>
</reference>
<gene>
    <name evidence="2" type="ORF">BJY01DRAFT_225662</name>
</gene>
<evidence type="ECO:0008006" key="4">
    <source>
        <dbReference type="Google" id="ProtNLM"/>
    </source>
</evidence>
<evidence type="ECO:0000313" key="3">
    <source>
        <dbReference type="Proteomes" id="UP001610446"/>
    </source>
</evidence>
<organism evidence="2 3">
    <name type="scientific">Aspergillus pseudoustus</name>
    <dbReference type="NCBI Taxonomy" id="1810923"/>
    <lineage>
        <taxon>Eukaryota</taxon>
        <taxon>Fungi</taxon>
        <taxon>Dikarya</taxon>
        <taxon>Ascomycota</taxon>
        <taxon>Pezizomycotina</taxon>
        <taxon>Eurotiomycetes</taxon>
        <taxon>Eurotiomycetidae</taxon>
        <taxon>Eurotiales</taxon>
        <taxon>Aspergillaceae</taxon>
        <taxon>Aspergillus</taxon>
        <taxon>Aspergillus subgen. Nidulantes</taxon>
    </lineage>
</organism>
<feature type="chain" id="PRO_5047208505" description="Secreted protein" evidence="1">
    <location>
        <begin position="22"/>
        <end position="120"/>
    </location>
</feature>
<feature type="signal peptide" evidence="1">
    <location>
        <begin position="1"/>
        <end position="21"/>
    </location>
</feature>